<evidence type="ECO:0008006" key="4">
    <source>
        <dbReference type="Google" id="ProtNLM"/>
    </source>
</evidence>
<evidence type="ECO:0000256" key="1">
    <source>
        <dbReference type="SAM" id="SignalP"/>
    </source>
</evidence>
<feature type="chain" id="PRO_5007573549" description="Bdellovibrio beta-sandwich domain-containing protein" evidence="1">
    <location>
        <begin position="22"/>
        <end position="345"/>
    </location>
</feature>
<reference evidence="2 3" key="1">
    <citation type="submission" date="2016-03" db="EMBL/GenBank/DDBJ databases">
        <authorList>
            <person name="Ploux O."/>
        </authorList>
    </citation>
    <scope>NUCLEOTIDE SEQUENCE [LARGE SCALE GENOMIC DNA]</scope>
    <source>
        <strain evidence="2 3">R0</strain>
    </source>
</reference>
<sequence>MRFQFLCMTILTTLVSFSALAATTNLNVAIGTSVPNDPAIPTYNFTTVPSRSGGGEKFTLKFASAKNITSIKLSGFSIGRAGKVLVRNVTAISGAATTTIPELFQFKKMTVGNAQNYKDLVMLVDSSYVEVTPNQVFSQIEFLLEGYTNDDASLLIEIASTDSLTEDQFMFTRGGSSQSLGALIDESKFAKFSPDTLAKLMRQGKQVQAADLEGKNFVCSSYTKLDNAQINLKRRAYQVNAKGVLQSQSDLEGTMVWQPNSAGMVSVIANQNGCGTYTSYNVIRKTASGNLIAEVNLNLEDYVKLCASAGYDADGTRAVELNSTFASVIDPAFVVNNYEFCQIAN</sequence>
<organism evidence="2 3">
    <name type="scientific">Bdellovibrio bacteriovorus</name>
    <dbReference type="NCBI Taxonomy" id="959"/>
    <lineage>
        <taxon>Bacteria</taxon>
        <taxon>Pseudomonadati</taxon>
        <taxon>Bdellovibrionota</taxon>
        <taxon>Bdellovibrionia</taxon>
        <taxon>Bdellovibrionales</taxon>
        <taxon>Pseudobdellovibrionaceae</taxon>
        <taxon>Bdellovibrio</taxon>
    </lineage>
</organism>
<evidence type="ECO:0000313" key="2">
    <source>
        <dbReference type="EMBL" id="KYG66276.1"/>
    </source>
</evidence>
<dbReference type="Proteomes" id="UP000075320">
    <property type="component" value="Unassembled WGS sequence"/>
</dbReference>
<keyword evidence="3" id="KW-1185">Reference proteome</keyword>
<comment type="caution">
    <text evidence="2">The sequence shown here is derived from an EMBL/GenBank/DDBJ whole genome shotgun (WGS) entry which is preliminary data.</text>
</comment>
<keyword evidence="1" id="KW-0732">Signal</keyword>
<dbReference type="AlphaFoldDB" id="A0A150WPI8"/>
<proteinExistence type="predicted"/>
<name>A0A150WPI8_BDEBC</name>
<feature type="signal peptide" evidence="1">
    <location>
        <begin position="1"/>
        <end position="21"/>
    </location>
</feature>
<protein>
    <recommendedName>
        <fullName evidence="4">Bdellovibrio beta-sandwich domain-containing protein</fullName>
    </recommendedName>
</protein>
<evidence type="ECO:0000313" key="3">
    <source>
        <dbReference type="Proteomes" id="UP000075320"/>
    </source>
</evidence>
<dbReference type="EMBL" id="LUKE01000001">
    <property type="protein sequence ID" value="KYG66276.1"/>
    <property type="molecule type" value="Genomic_DNA"/>
</dbReference>
<accession>A0A150WPI8</accession>
<dbReference type="RefSeq" id="WP_061833842.1">
    <property type="nucleotide sequence ID" value="NZ_LUKE01000001.1"/>
</dbReference>
<gene>
    <name evidence="2" type="ORF">AZI86_04245</name>
</gene>